<comment type="caution">
    <text evidence="1">The sequence shown here is derived from an EMBL/GenBank/DDBJ whole genome shotgun (WGS) entry which is preliminary data.</text>
</comment>
<proteinExistence type="predicted"/>
<evidence type="ECO:0000313" key="2">
    <source>
        <dbReference type="Proteomes" id="UP001201449"/>
    </source>
</evidence>
<protein>
    <recommendedName>
        <fullName evidence="3">PIN domain-containing protein</fullName>
    </recommendedName>
</protein>
<gene>
    <name evidence="1" type="ORF">L0U89_03840</name>
</gene>
<evidence type="ECO:0000313" key="1">
    <source>
        <dbReference type="EMBL" id="MCF1750191.1"/>
    </source>
</evidence>
<dbReference type="RefSeq" id="WP_234860315.1">
    <property type="nucleotide sequence ID" value="NZ_JAKEVZ010000002.1"/>
</dbReference>
<organism evidence="1 2">
    <name type="scientific">Mariniradius sediminis</name>
    <dbReference type="NCBI Taxonomy" id="2909237"/>
    <lineage>
        <taxon>Bacteria</taxon>
        <taxon>Pseudomonadati</taxon>
        <taxon>Bacteroidota</taxon>
        <taxon>Cytophagia</taxon>
        <taxon>Cytophagales</taxon>
        <taxon>Cyclobacteriaceae</taxon>
        <taxon>Mariniradius</taxon>
    </lineage>
</organism>
<accession>A0ABS9BQ53</accession>
<reference evidence="1 2" key="1">
    <citation type="submission" date="2022-01" db="EMBL/GenBank/DDBJ databases">
        <title>Mariniradius saccharolyticus sp. nov., isolated from sediment of a river.</title>
        <authorList>
            <person name="Liu H."/>
        </authorList>
    </citation>
    <scope>NUCLEOTIDE SEQUENCE [LARGE SCALE GENOMIC DNA]</scope>
    <source>
        <strain evidence="1 2">RY-2</strain>
    </source>
</reference>
<name>A0ABS9BQ53_9BACT</name>
<dbReference type="Proteomes" id="UP001201449">
    <property type="component" value="Unassembled WGS sequence"/>
</dbReference>
<sequence>MESSQNISQSTKEVQGVLRPAVAQVEISLFSIDHIDAALVALYSVRFKFLVANTKKAFEDKVSGQPCRSVSLEWILACDRCKHG</sequence>
<evidence type="ECO:0008006" key="3">
    <source>
        <dbReference type="Google" id="ProtNLM"/>
    </source>
</evidence>
<dbReference type="EMBL" id="JAKEVZ010000002">
    <property type="protein sequence ID" value="MCF1750191.1"/>
    <property type="molecule type" value="Genomic_DNA"/>
</dbReference>
<keyword evidence="2" id="KW-1185">Reference proteome</keyword>